<proteinExistence type="predicted"/>
<evidence type="ECO:0000313" key="1">
    <source>
        <dbReference type="EMBL" id="RHG82808.1"/>
    </source>
</evidence>
<protein>
    <recommendedName>
        <fullName evidence="3">L-2-amino-thiazoline-4-carboxylic acid hydrolase</fullName>
    </recommendedName>
</protein>
<dbReference type="InterPro" id="IPR026002">
    <property type="entry name" value="ATC_hydrolase-like"/>
</dbReference>
<organism evidence="1 2">
    <name type="scientific">Mediterraneibacter gnavus</name>
    <name type="common">Ruminococcus gnavus</name>
    <dbReference type="NCBI Taxonomy" id="33038"/>
    <lineage>
        <taxon>Bacteria</taxon>
        <taxon>Bacillati</taxon>
        <taxon>Bacillota</taxon>
        <taxon>Clostridia</taxon>
        <taxon>Lachnospirales</taxon>
        <taxon>Lachnospiraceae</taxon>
        <taxon>Mediterraneibacter</taxon>
    </lineage>
</organism>
<dbReference type="Pfam" id="PF14196">
    <property type="entry name" value="ATC_hydrolase"/>
    <property type="match status" value="1"/>
</dbReference>
<comment type="caution">
    <text evidence="1">The sequence shown here is derived from an EMBL/GenBank/DDBJ whole genome shotgun (WGS) entry which is preliminary data.</text>
</comment>
<gene>
    <name evidence="1" type="ORF">DW243_11610</name>
</gene>
<dbReference type="Proteomes" id="UP000283981">
    <property type="component" value="Unassembled WGS sequence"/>
</dbReference>
<dbReference type="AlphaFoldDB" id="A0A414UUA8"/>
<evidence type="ECO:0000313" key="2">
    <source>
        <dbReference type="Proteomes" id="UP000283981"/>
    </source>
</evidence>
<sequence>MYETEMLILDYKETDLNFLYDDLSREYGKKQAELLYSLMCQKYTDLCKYEIRFENDEMNEHIFNRILPTIGVYITLIENGFTKEKALAVAHEEIQRNANYKAKENTKLTKMPFTYSLFKMFAKSHMKKKYPIEGFTVKWRRYDYKEIHFDIVRCIYKEMCEKYCCPELCTVFCQSDVTAFAGYKPKIRFERLGTIGEGANCCDFHFIRGK</sequence>
<dbReference type="EMBL" id="QRIS01000019">
    <property type="protein sequence ID" value="RHG82808.1"/>
    <property type="molecule type" value="Genomic_DNA"/>
</dbReference>
<accession>A0A414UUA8</accession>
<evidence type="ECO:0008006" key="3">
    <source>
        <dbReference type="Google" id="ProtNLM"/>
    </source>
</evidence>
<name>A0A414UUA8_MEDGN</name>
<reference evidence="1 2" key="1">
    <citation type="submission" date="2018-08" db="EMBL/GenBank/DDBJ databases">
        <title>A genome reference for cultivated species of the human gut microbiota.</title>
        <authorList>
            <person name="Zou Y."/>
            <person name="Xue W."/>
            <person name="Luo G."/>
        </authorList>
    </citation>
    <scope>NUCLEOTIDE SEQUENCE [LARGE SCALE GENOMIC DNA]</scope>
    <source>
        <strain evidence="1 2">AM21-18</strain>
    </source>
</reference>